<gene>
    <name evidence="2" type="ORF">BJ875DRAFT_436313</name>
</gene>
<accession>A0A9P7YTP7</accession>
<feature type="region of interest" description="Disordered" evidence="1">
    <location>
        <begin position="94"/>
        <end position="115"/>
    </location>
</feature>
<name>A0A9P7YTP7_9HELO</name>
<dbReference type="EMBL" id="MU251357">
    <property type="protein sequence ID" value="KAG9239556.1"/>
    <property type="molecule type" value="Genomic_DNA"/>
</dbReference>
<keyword evidence="3" id="KW-1185">Reference proteome</keyword>
<proteinExistence type="predicted"/>
<dbReference type="AlphaFoldDB" id="A0A9P7YTP7"/>
<evidence type="ECO:0000313" key="2">
    <source>
        <dbReference type="EMBL" id="KAG9239556.1"/>
    </source>
</evidence>
<feature type="compositionally biased region" description="Basic residues" evidence="1">
    <location>
        <begin position="95"/>
        <end position="115"/>
    </location>
</feature>
<evidence type="ECO:0000256" key="1">
    <source>
        <dbReference type="SAM" id="MobiDB-lite"/>
    </source>
</evidence>
<dbReference type="Proteomes" id="UP000824998">
    <property type="component" value="Unassembled WGS sequence"/>
</dbReference>
<protein>
    <submittedName>
        <fullName evidence="2">Uncharacterized protein</fullName>
    </submittedName>
</protein>
<evidence type="ECO:0000313" key="3">
    <source>
        <dbReference type="Proteomes" id="UP000824998"/>
    </source>
</evidence>
<organism evidence="2 3">
    <name type="scientific">Amylocarpus encephaloides</name>
    <dbReference type="NCBI Taxonomy" id="45428"/>
    <lineage>
        <taxon>Eukaryota</taxon>
        <taxon>Fungi</taxon>
        <taxon>Dikarya</taxon>
        <taxon>Ascomycota</taxon>
        <taxon>Pezizomycotina</taxon>
        <taxon>Leotiomycetes</taxon>
        <taxon>Helotiales</taxon>
        <taxon>Helotiales incertae sedis</taxon>
        <taxon>Amylocarpus</taxon>
    </lineage>
</organism>
<comment type="caution">
    <text evidence="2">The sequence shown here is derived from an EMBL/GenBank/DDBJ whole genome shotgun (WGS) entry which is preliminary data.</text>
</comment>
<sequence length="115" mass="13219">MFVLLQGGRVLLTSVRGLASDPLVLQCDRRTSQLPGFWGVRVTGRASVQLRARSRAVEWRERLECEECEGRSGRLEEGVANKETAWMLCEDAERRKQKLKKKKSRRRSKKGNFIS</sequence>
<reference evidence="2" key="1">
    <citation type="journal article" date="2021" name="IMA Fungus">
        <title>Genomic characterization of three marine fungi, including Emericellopsis atlantica sp. nov. with signatures of a generalist lifestyle and marine biomass degradation.</title>
        <authorList>
            <person name="Hagestad O.C."/>
            <person name="Hou L."/>
            <person name="Andersen J.H."/>
            <person name="Hansen E.H."/>
            <person name="Altermark B."/>
            <person name="Li C."/>
            <person name="Kuhnert E."/>
            <person name="Cox R.J."/>
            <person name="Crous P.W."/>
            <person name="Spatafora J.W."/>
            <person name="Lail K."/>
            <person name="Amirebrahimi M."/>
            <person name="Lipzen A."/>
            <person name="Pangilinan J."/>
            <person name="Andreopoulos W."/>
            <person name="Hayes R.D."/>
            <person name="Ng V."/>
            <person name="Grigoriev I.V."/>
            <person name="Jackson S.A."/>
            <person name="Sutton T.D.S."/>
            <person name="Dobson A.D.W."/>
            <person name="Rama T."/>
        </authorList>
    </citation>
    <scope>NUCLEOTIDE SEQUENCE</scope>
    <source>
        <strain evidence="2">TRa018bII</strain>
    </source>
</reference>